<dbReference type="SMART" id="SM01231">
    <property type="entry name" value="H-kinase_dim"/>
    <property type="match status" value="1"/>
</dbReference>
<dbReference type="InterPro" id="IPR051315">
    <property type="entry name" value="Bact_Chemotaxis_CheA"/>
</dbReference>
<comment type="caution">
    <text evidence="17">The sequence shown here is derived from an EMBL/GenBank/DDBJ whole genome shotgun (WGS) entry which is preliminary data.</text>
</comment>
<keyword evidence="5 12" id="KW-0597">Phosphoprotein</keyword>
<keyword evidence="10" id="KW-0902">Two-component regulatory system</keyword>
<evidence type="ECO:0000259" key="16">
    <source>
        <dbReference type="PROSITE" id="PS50894"/>
    </source>
</evidence>
<dbReference type="InterPro" id="IPR036641">
    <property type="entry name" value="HPT_dom_sf"/>
</dbReference>
<keyword evidence="18" id="KW-1185">Reference proteome</keyword>
<dbReference type="Gene3D" id="1.10.287.560">
    <property type="entry name" value="Histidine kinase CheA-like, homodimeric domain"/>
    <property type="match status" value="1"/>
</dbReference>
<dbReference type="PRINTS" id="PR00344">
    <property type="entry name" value="BCTRLSENSOR"/>
</dbReference>
<feature type="domain" description="CheW-like" evidence="15">
    <location>
        <begin position="569"/>
        <end position="704"/>
    </location>
</feature>
<dbReference type="Proteomes" id="UP001589683">
    <property type="component" value="Unassembled WGS sequence"/>
</dbReference>
<evidence type="ECO:0000256" key="11">
    <source>
        <dbReference type="ARBA" id="ARBA00035100"/>
    </source>
</evidence>
<dbReference type="InterPro" id="IPR003594">
    <property type="entry name" value="HATPase_dom"/>
</dbReference>
<dbReference type="Pfam" id="PF02518">
    <property type="entry name" value="HATPase_c"/>
    <property type="match status" value="1"/>
</dbReference>
<dbReference type="InterPro" id="IPR004105">
    <property type="entry name" value="CheA-like_dim"/>
</dbReference>
<dbReference type="Gene3D" id="2.30.30.40">
    <property type="entry name" value="SH3 Domains"/>
    <property type="match status" value="1"/>
</dbReference>
<dbReference type="Pfam" id="PF01584">
    <property type="entry name" value="CheW"/>
    <property type="match status" value="1"/>
</dbReference>
<organism evidence="17 18">
    <name type="scientific">Pseudohalocynthiibacter aestuariivivens</name>
    <dbReference type="NCBI Taxonomy" id="1591409"/>
    <lineage>
        <taxon>Bacteria</taxon>
        <taxon>Pseudomonadati</taxon>
        <taxon>Pseudomonadota</taxon>
        <taxon>Alphaproteobacteria</taxon>
        <taxon>Rhodobacterales</taxon>
        <taxon>Paracoccaceae</taxon>
        <taxon>Pseudohalocynthiibacter</taxon>
    </lineage>
</organism>
<dbReference type="Gene3D" id="3.30.565.10">
    <property type="entry name" value="Histidine kinase-like ATPase, C-terminal domain"/>
    <property type="match status" value="1"/>
</dbReference>
<dbReference type="Pfam" id="PF02895">
    <property type="entry name" value="H-kinase_dim"/>
    <property type="match status" value="1"/>
</dbReference>
<dbReference type="CDD" id="cd00088">
    <property type="entry name" value="HPT"/>
    <property type="match status" value="1"/>
</dbReference>
<evidence type="ECO:0000313" key="18">
    <source>
        <dbReference type="Proteomes" id="UP001589683"/>
    </source>
</evidence>
<evidence type="ECO:0000256" key="3">
    <source>
        <dbReference type="ARBA" id="ARBA00021495"/>
    </source>
</evidence>
<keyword evidence="7" id="KW-0547">Nucleotide-binding</keyword>
<accession>A0ABV5JGJ2</accession>
<name>A0ABV5JGJ2_9RHOB</name>
<feature type="compositionally biased region" description="Basic and acidic residues" evidence="13">
    <location>
        <begin position="298"/>
        <end position="308"/>
    </location>
</feature>
<feature type="compositionally biased region" description="Polar residues" evidence="13">
    <location>
        <begin position="259"/>
        <end position="275"/>
    </location>
</feature>
<dbReference type="CDD" id="cd00731">
    <property type="entry name" value="CheA_reg"/>
    <property type="match status" value="1"/>
</dbReference>
<dbReference type="SMART" id="SM00073">
    <property type="entry name" value="HPT"/>
    <property type="match status" value="1"/>
</dbReference>
<feature type="modified residue" description="Phosphohistidine" evidence="12">
    <location>
        <position position="48"/>
    </location>
</feature>
<evidence type="ECO:0000256" key="7">
    <source>
        <dbReference type="ARBA" id="ARBA00022741"/>
    </source>
</evidence>
<evidence type="ECO:0000256" key="2">
    <source>
        <dbReference type="ARBA" id="ARBA00012438"/>
    </source>
</evidence>
<dbReference type="RefSeq" id="WP_213887798.1">
    <property type="nucleotide sequence ID" value="NZ_JAGFNU010000002.1"/>
</dbReference>
<dbReference type="PANTHER" id="PTHR43395:SF10">
    <property type="entry name" value="CHEMOTAXIS PROTEIN CHEA"/>
    <property type="match status" value="1"/>
</dbReference>
<feature type="domain" description="Histidine kinase" evidence="14">
    <location>
        <begin position="360"/>
        <end position="567"/>
    </location>
</feature>
<dbReference type="SUPFAM" id="SSF55874">
    <property type="entry name" value="ATPase domain of HSP90 chaperone/DNA topoisomerase II/histidine kinase"/>
    <property type="match status" value="1"/>
</dbReference>
<dbReference type="PROSITE" id="PS50109">
    <property type="entry name" value="HIS_KIN"/>
    <property type="match status" value="1"/>
</dbReference>
<evidence type="ECO:0000256" key="9">
    <source>
        <dbReference type="ARBA" id="ARBA00022840"/>
    </source>
</evidence>
<dbReference type="PROSITE" id="PS50851">
    <property type="entry name" value="CHEW"/>
    <property type="match status" value="1"/>
</dbReference>
<dbReference type="EC" id="2.7.13.3" evidence="2"/>
<evidence type="ECO:0000256" key="6">
    <source>
        <dbReference type="ARBA" id="ARBA00022679"/>
    </source>
</evidence>
<keyword evidence="9" id="KW-0067">ATP-binding</keyword>
<dbReference type="Pfam" id="PF01627">
    <property type="entry name" value="Hpt"/>
    <property type="match status" value="1"/>
</dbReference>
<evidence type="ECO:0000259" key="14">
    <source>
        <dbReference type="PROSITE" id="PS50109"/>
    </source>
</evidence>
<dbReference type="GO" id="GO:0004673">
    <property type="term" value="F:protein histidine kinase activity"/>
    <property type="evidence" value="ECO:0007669"/>
    <property type="project" value="UniProtKB-EC"/>
</dbReference>
<dbReference type="InterPro" id="IPR036061">
    <property type="entry name" value="CheW-like_dom_sf"/>
</dbReference>
<proteinExistence type="predicted"/>
<evidence type="ECO:0000256" key="1">
    <source>
        <dbReference type="ARBA" id="ARBA00000085"/>
    </source>
</evidence>
<feature type="region of interest" description="Disordered" evidence="13">
    <location>
        <begin position="254"/>
        <end position="308"/>
    </location>
</feature>
<feature type="compositionally biased region" description="Polar residues" evidence="13">
    <location>
        <begin position="282"/>
        <end position="296"/>
    </location>
</feature>
<comment type="catalytic activity">
    <reaction evidence="1">
        <text>ATP + protein L-histidine = ADP + protein N-phospho-L-histidine.</text>
        <dbReference type="EC" id="2.7.13.3"/>
    </reaction>
</comment>
<feature type="region of interest" description="Disordered" evidence="13">
    <location>
        <begin position="131"/>
        <end position="156"/>
    </location>
</feature>
<dbReference type="PROSITE" id="PS50894">
    <property type="entry name" value="HPT"/>
    <property type="match status" value="1"/>
</dbReference>
<keyword evidence="4" id="KW-0145">Chemotaxis</keyword>
<dbReference type="SMART" id="SM00387">
    <property type="entry name" value="HATPase_c"/>
    <property type="match status" value="1"/>
</dbReference>
<dbReference type="InterPro" id="IPR005467">
    <property type="entry name" value="His_kinase_dom"/>
</dbReference>
<evidence type="ECO:0000256" key="4">
    <source>
        <dbReference type="ARBA" id="ARBA00022500"/>
    </source>
</evidence>
<dbReference type="InterPro" id="IPR002545">
    <property type="entry name" value="CheW-lke_dom"/>
</dbReference>
<keyword evidence="8" id="KW-0418">Kinase</keyword>
<evidence type="ECO:0000256" key="10">
    <source>
        <dbReference type="ARBA" id="ARBA00023012"/>
    </source>
</evidence>
<comment type="function">
    <text evidence="11">Involved in the transmission of sensory signals from the chemoreceptors to the flagellar motors. CheA is autophosphorylated; it can transfer its phosphate group to either CheB or CheY.</text>
</comment>
<evidence type="ECO:0000256" key="13">
    <source>
        <dbReference type="SAM" id="MobiDB-lite"/>
    </source>
</evidence>
<dbReference type="PANTHER" id="PTHR43395">
    <property type="entry name" value="SENSOR HISTIDINE KINASE CHEA"/>
    <property type="match status" value="1"/>
</dbReference>
<protein>
    <recommendedName>
        <fullName evidence="3">Chemotaxis protein CheA</fullName>
        <ecNumber evidence="2">2.7.13.3</ecNumber>
    </recommendedName>
</protein>
<reference evidence="17 18" key="1">
    <citation type="submission" date="2024-09" db="EMBL/GenBank/DDBJ databases">
        <authorList>
            <person name="Sun Q."/>
            <person name="Mori K."/>
        </authorList>
    </citation>
    <scope>NUCLEOTIDE SEQUENCE [LARGE SCALE GENOMIC DNA]</scope>
    <source>
        <strain evidence="17 18">CECT 8726</strain>
    </source>
</reference>
<dbReference type="SUPFAM" id="SSF50341">
    <property type="entry name" value="CheW-like"/>
    <property type="match status" value="1"/>
</dbReference>
<dbReference type="InterPro" id="IPR036097">
    <property type="entry name" value="HisK_dim/P_sf"/>
</dbReference>
<dbReference type="SUPFAM" id="SSF47226">
    <property type="entry name" value="Histidine-containing phosphotransfer domain, HPT domain"/>
    <property type="match status" value="1"/>
</dbReference>
<dbReference type="EMBL" id="JBHMEA010000039">
    <property type="protein sequence ID" value="MFB9232574.1"/>
    <property type="molecule type" value="Genomic_DNA"/>
</dbReference>
<evidence type="ECO:0000256" key="5">
    <source>
        <dbReference type="ARBA" id="ARBA00022553"/>
    </source>
</evidence>
<dbReference type="InterPro" id="IPR037006">
    <property type="entry name" value="CheA-like_homodim_sf"/>
</dbReference>
<keyword evidence="6 17" id="KW-0808">Transferase</keyword>
<dbReference type="SMART" id="SM00260">
    <property type="entry name" value="CheW"/>
    <property type="match status" value="1"/>
</dbReference>
<dbReference type="SUPFAM" id="SSF47384">
    <property type="entry name" value="Homodimeric domain of signal transducing histidine kinase"/>
    <property type="match status" value="1"/>
</dbReference>
<sequence>MSASIAEIRDSFFQECISHLEALQDGLSEIENGTENEETIHEVFRAVHSIKGGAAAFDIVTLVKLAHRFETALEAVRSKQAAPDKKAVKLFLRPCDLLGDLLRLAGTKNSEEPEGFRTCLSELDAYIQNNAESPVKSKSTENAASNAQDRESTSVGIQQAEPIFDIFFEPNSEIFPSGNEPLYVLKSLYELGHVTVTCDTAKIPCLSDLNPENSYLSWKAELLTTCDLAEVKEVFDFVEDLCVLNISERQQAHSHTRNLDLTSNRVTESDSNAEQQPAEPFQITQPDASGRQSSAKASVEKARFESRPPEEIAAPAAKPTVRVDLDRVDLLVNQIGELVINQAVLAQSIATTSLNTDASIFAALEDFSQLASDLQDSVMMIRAQPVKTLFQRMARVVRETSRTTQKDVRLLTEGESTEIDKTVIEGLFDPLTHIIRNAIDHGIECPAERSEYGKPEIGEIHLTARHKSGRVTIEISDDGRGINRSEILRKAKETGLVDQSAKLSISEVDNLLFLPGFSSSNSISNVSGRGVGLDIVRNSIAAMGGRIFVTTTEMKGTVFKIDLPLTLAVQDGLVVEVSHNTHVIPLSNIVETLILKNSDIHLFGSSTKMIKIREKFLPIIDLGAALGYRKRKSHFDGCNVLLIAQEESYFALIVDAIIEQRQVVIKALQNNIGACPGVSGATILGDGKIALILDPIDIVKTTAPQNRFRKEEYSLAG</sequence>
<feature type="domain" description="HPt" evidence="16">
    <location>
        <begin position="1"/>
        <end position="105"/>
    </location>
</feature>
<dbReference type="InterPro" id="IPR004358">
    <property type="entry name" value="Sig_transdc_His_kin-like_C"/>
</dbReference>
<dbReference type="Gene3D" id="1.20.120.160">
    <property type="entry name" value="HPT domain"/>
    <property type="match status" value="1"/>
</dbReference>
<gene>
    <name evidence="17" type="ORF">ACFFUT_12335</name>
</gene>
<evidence type="ECO:0000256" key="8">
    <source>
        <dbReference type="ARBA" id="ARBA00022777"/>
    </source>
</evidence>
<dbReference type="InterPro" id="IPR008207">
    <property type="entry name" value="Sig_transdc_His_kin_Hpt_dom"/>
</dbReference>
<evidence type="ECO:0000313" key="17">
    <source>
        <dbReference type="EMBL" id="MFB9232574.1"/>
    </source>
</evidence>
<evidence type="ECO:0000256" key="12">
    <source>
        <dbReference type="PROSITE-ProRule" id="PRU00110"/>
    </source>
</evidence>
<dbReference type="InterPro" id="IPR036890">
    <property type="entry name" value="HATPase_C_sf"/>
</dbReference>
<evidence type="ECO:0000259" key="15">
    <source>
        <dbReference type="PROSITE" id="PS50851"/>
    </source>
</evidence>